<accession>A0ABD1WVA1</accession>
<sequence>MVYDYCSNNAKNFPECLNNFPVEERIKEDMNNTGFDNFKENRVDTLSNSGGTRTATLRKGAASFVPNAHDFQHARDAFAYKHGEIGKGLDITKTGFGPIMVYSEKHGKAHEI</sequence>
<dbReference type="EMBL" id="JBFOLJ010000002">
    <property type="protein sequence ID" value="KAL2553609.1"/>
    <property type="molecule type" value="Genomic_DNA"/>
</dbReference>
<dbReference type="AlphaFoldDB" id="A0ABD1WVA1"/>
<protein>
    <submittedName>
        <fullName evidence="1">Xyloglucan endotransglucosylase/hydrolase protein 2-like</fullName>
    </submittedName>
</protein>
<organism evidence="1 2">
    <name type="scientific">Forsythia ovata</name>
    <dbReference type="NCBI Taxonomy" id="205694"/>
    <lineage>
        <taxon>Eukaryota</taxon>
        <taxon>Viridiplantae</taxon>
        <taxon>Streptophyta</taxon>
        <taxon>Embryophyta</taxon>
        <taxon>Tracheophyta</taxon>
        <taxon>Spermatophyta</taxon>
        <taxon>Magnoliopsida</taxon>
        <taxon>eudicotyledons</taxon>
        <taxon>Gunneridae</taxon>
        <taxon>Pentapetalae</taxon>
        <taxon>asterids</taxon>
        <taxon>lamiids</taxon>
        <taxon>Lamiales</taxon>
        <taxon>Oleaceae</taxon>
        <taxon>Forsythieae</taxon>
        <taxon>Forsythia</taxon>
    </lineage>
</organism>
<reference evidence="2" key="1">
    <citation type="submission" date="2024-07" db="EMBL/GenBank/DDBJ databases">
        <title>Two chromosome-level genome assemblies of Korean endemic species Abeliophyllum distichum and Forsythia ovata (Oleaceae).</title>
        <authorList>
            <person name="Jang H."/>
        </authorList>
    </citation>
    <scope>NUCLEOTIDE SEQUENCE [LARGE SCALE GENOMIC DNA]</scope>
</reference>
<gene>
    <name evidence="1" type="ORF">Fot_07228</name>
</gene>
<evidence type="ECO:0000313" key="2">
    <source>
        <dbReference type="Proteomes" id="UP001604277"/>
    </source>
</evidence>
<dbReference type="Proteomes" id="UP001604277">
    <property type="component" value="Unassembled WGS sequence"/>
</dbReference>
<evidence type="ECO:0000313" key="1">
    <source>
        <dbReference type="EMBL" id="KAL2553609.1"/>
    </source>
</evidence>
<name>A0ABD1WVA1_9LAMI</name>
<proteinExistence type="predicted"/>
<comment type="caution">
    <text evidence="1">The sequence shown here is derived from an EMBL/GenBank/DDBJ whole genome shotgun (WGS) entry which is preliminary data.</text>
</comment>
<keyword evidence="2" id="KW-1185">Reference proteome</keyword>